<evidence type="ECO:0000256" key="1">
    <source>
        <dbReference type="SAM" id="Coils"/>
    </source>
</evidence>
<feature type="transmembrane region" description="Helical" evidence="2">
    <location>
        <begin position="121"/>
        <end position="142"/>
    </location>
</feature>
<organism evidence="3 4">
    <name type="scientific">Iningainema tapete BLCC-T55</name>
    <dbReference type="NCBI Taxonomy" id="2748662"/>
    <lineage>
        <taxon>Bacteria</taxon>
        <taxon>Bacillati</taxon>
        <taxon>Cyanobacteriota</taxon>
        <taxon>Cyanophyceae</taxon>
        <taxon>Nostocales</taxon>
        <taxon>Scytonemataceae</taxon>
        <taxon>Iningainema tapete</taxon>
    </lineage>
</organism>
<dbReference type="AlphaFoldDB" id="A0A8J6XHT4"/>
<name>A0A8J6XHT4_9CYAN</name>
<feature type="coiled-coil region" evidence="1">
    <location>
        <begin position="312"/>
        <end position="339"/>
    </location>
</feature>
<dbReference type="Proteomes" id="UP000629098">
    <property type="component" value="Unassembled WGS sequence"/>
</dbReference>
<dbReference type="RefSeq" id="WP_190831882.1">
    <property type="nucleotide sequence ID" value="NZ_CAWPPI010000072.1"/>
</dbReference>
<protein>
    <recommendedName>
        <fullName evidence="5">MotA/TolQ/ExbB proton channel domain-containing protein</fullName>
    </recommendedName>
</protein>
<keyword evidence="2" id="KW-0812">Transmembrane</keyword>
<evidence type="ECO:0000313" key="4">
    <source>
        <dbReference type="Proteomes" id="UP000629098"/>
    </source>
</evidence>
<evidence type="ECO:0000313" key="3">
    <source>
        <dbReference type="EMBL" id="MBD2774593.1"/>
    </source>
</evidence>
<proteinExistence type="predicted"/>
<keyword evidence="1" id="KW-0175">Coiled coil</keyword>
<comment type="caution">
    <text evidence="3">The sequence shown here is derived from an EMBL/GenBank/DDBJ whole genome shotgun (WGS) entry which is preliminary data.</text>
</comment>
<keyword evidence="2" id="KW-1133">Transmembrane helix</keyword>
<dbReference type="EMBL" id="JACXAE010000072">
    <property type="protein sequence ID" value="MBD2774593.1"/>
    <property type="molecule type" value="Genomic_DNA"/>
</dbReference>
<feature type="transmembrane region" description="Helical" evidence="2">
    <location>
        <begin position="12"/>
        <end position="44"/>
    </location>
</feature>
<evidence type="ECO:0008006" key="5">
    <source>
        <dbReference type="Google" id="ProtNLM"/>
    </source>
</evidence>
<sequence>MNHLSIKALSPSYWVVIISFVVFALYLINPAIIPWLVVIFFVILTLKLTLDGVKLHNQLPQELQSYYQQLSSNIYTRCQGIKQENREKINRLALIEKTYNEHPKLQVWEKKKRYYQLLPNLLLAMGLLGTFVGITINLILLSRNTAGEIQLQKALADIISSMAIAFVSSLVALVCSVFLTKFHPAYDLDIEKDNLISRLEDYIDNDYLLSQTPLSVQEKINELRTSIDIYASKLDIFVSKFPQYVKDFEHAVTDASRKLVKSADEFGDVTKESSKLMQTGANTLSNTTNNLAGITRNFSNLTSTLSTSAQSLDSTTEALQNYTQELQSLTNTLVNNSSRIQNLIQNNQQDLNSISIRLEQNTHTLSSATQSFNLNASQVKEALNQHTGQVGNHNYNIQNVAITLDQYTQIIKNIQTNLTNLVNLLNQSQNP</sequence>
<gene>
    <name evidence="3" type="ORF">ICL16_21630</name>
</gene>
<keyword evidence="4" id="KW-1185">Reference proteome</keyword>
<evidence type="ECO:0000256" key="2">
    <source>
        <dbReference type="SAM" id="Phobius"/>
    </source>
</evidence>
<dbReference type="SUPFAM" id="SSF57997">
    <property type="entry name" value="Tropomyosin"/>
    <property type="match status" value="1"/>
</dbReference>
<keyword evidence="2" id="KW-0472">Membrane</keyword>
<feature type="transmembrane region" description="Helical" evidence="2">
    <location>
        <begin position="154"/>
        <end position="179"/>
    </location>
</feature>
<accession>A0A8J6XHT4</accession>
<reference evidence="3" key="1">
    <citation type="submission" date="2020-09" db="EMBL/GenBank/DDBJ databases">
        <title>Iningainema tapete sp. nov. (Scytonemataceae, Cyanobacteria) from greenhouses in central Florida (USA) produces two types of nodularin with biosynthetic potential for microcystin-LR and anabaenopeptins.</title>
        <authorList>
            <person name="Berthold D.E."/>
            <person name="Lefler F.W."/>
            <person name="Huang I.-S."/>
            <person name="Abdulla H."/>
            <person name="Zimba P.V."/>
            <person name="Laughinghouse H.D. IV."/>
        </authorList>
    </citation>
    <scope>NUCLEOTIDE SEQUENCE</scope>
    <source>
        <strain evidence="3">BLCCT55</strain>
    </source>
</reference>